<evidence type="ECO:0000256" key="15">
    <source>
        <dbReference type="SAM" id="Phobius"/>
    </source>
</evidence>
<evidence type="ECO:0000313" key="18">
    <source>
        <dbReference type="EMBL" id="SJZ71890.1"/>
    </source>
</evidence>
<dbReference type="Proteomes" id="UP000191153">
    <property type="component" value="Unassembled WGS sequence"/>
</dbReference>
<dbReference type="InterPro" id="IPR005467">
    <property type="entry name" value="His_kinase_dom"/>
</dbReference>
<dbReference type="InterPro" id="IPR003594">
    <property type="entry name" value="HATPase_dom"/>
</dbReference>
<dbReference type="InterPro" id="IPR036890">
    <property type="entry name" value="HATPase_C_sf"/>
</dbReference>
<keyword evidence="19" id="KW-1185">Reference proteome</keyword>
<dbReference type="EC" id="2.7.13.3" evidence="3"/>
<keyword evidence="6" id="KW-0808">Transferase</keyword>
<dbReference type="InterPro" id="IPR036097">
    <property type="entry name" value="HisK_dim/P_sf"/>
</dbReference>
<evidence type="ECO:0000256" key="3">
    <source>
        <dbReference type="ARBA" id="ARBA00012438"/>
    </source>
</evidence>
<dbReference type="PANTHER" id="PTHR45528">
    <property type="entry name" value="SENSOR HISTIDINE KINASE CPXA"/>
    <property type="match status" value="1"/>
</dbReference>
<dbReference type="InterPro" id="IPR003661">
    <property type="entry name" value="HisK_dim/P_dom"/>
</dbReference>
<feature type="domain" description="HAMP" evidence="17">
    <location>
        <begin position="172"/>
        <end position="224"/>
    </location>
</feature>
<name>A0A1T4MXT1_9FUSO</name>
<dbReference type="GO" id="GO:0000155">
    <property type="term" value="F:phosphorelay sensor kinase activity"/>
    <property type="evidence" value="ECO:0007669"/>
    <property type="project" value="InterPro"/>
</dbReference>
<evidence type="ECO:0000256" key="4">
    <source>
        <dbReference type="ARBA" id="ARBA00022475"/>
    </source>
</evidence>
<sequence>MKMKINFFKKLFIFSLGIIFITVIVGYLLNIFLVDDFYIYRKKENIKNIKINVEKVINNREALEDYIDTLKELDGIEVKVLNKKPHKMMYHWKYPSVENKKWKNGNFKISTIPRIGVKLLTYSAELKNGKYIYVRTSLSVMAAHKHEIYLFNIITTIVSILVAGILGSIFSKKLTGNIEKLNEKALEISNMKFPKDIIIKSGDEIEELSYSLDKMSKNLKNSIENLKGFVSNASHELKTPIAILSSHLQGLNNKDISEEKRKKYLEVLNREVRDMNDLINNLLTISRITSPDYKINMEKINLNKLIDNSLEKYELLELTKDIEIIKIYENLEIMGDIKLLKLAINNIIQNGLKYSREEGQFLIYIRDEHLYFENEMDGNISEKTFKELFEPFGRGENALDNKVEGTGLGLSIVKNALDLSNIEYKIEIKGKKFIFDIKLHLL</sequence>
<dbReference type="AlphaFoldDB" id="A0A1T4MXT1"/>
<dbReference type="SUPFAM" id="SSF47384">
    <property type="entry name" value="Homodimeric domain of signal transducing histidine kinase"/>
    <property type="match status" value="1"/>
</dbReference>
<keyword evidence="5" id="KW-0597">Phosphoprotein</keyword>
<evidence type="ECO:0000256" key="14">
    <source>
        <dbReference type="SAM" id="Coils"/>
    </source>
</evidence>
<dbReference type="PANTHER" id="PTHR45528:SF1">
    <property type="entry name" value="SENSOR HISTIDINE KINASE CPXA"/>
    <property type="match status" value="1"/>
</dbReference>
<reference evidence="18 19" key="1">
    <citation type="submission" date="2017-02" db="EMBL/GenBank/DDBJ databases">
        <authorList>
            <person name="Peterson S.W."/>
        </authorList>
    </citation>
    <scope>NUCLEOTIDE SEQUENCE [LARGE SCALE GENOMIC DNA]</scope>
    <source>
        <strain evidence="18 19">ATCC 700028</strain>
    </source>
</reference>
<evidence type="ECO:0000256" key="10">
    <source>
        <dbReference type="ARBA" id="ARBA00022840"/>
    </source>
</evidence>
<organism evidence="18 19">
    <name type="scientific">Cetobacterium ceti</name>
    <dbReference type="NCBI Taxonomy" id="180163"/>
    <lineage>
        <taxon>Bacteria</taxon>
        <taxon>Fusobacteriati</taxon>
        <taxon>Fusobacteriota</taxon>
        <taxon>Fusobacteriia</taxon>
        <taxon>Fusobacteriales</taxon>
        <taxon>Fusobacteriaceae</taxon>
        <taxon>Cetobacterium</taxon>
    </lineage>
</organism>
<evidence type="ECO:0000256" key="8">
    <source>
        <dbReference type="ARBA" id="ARBA00022741"/>
    </source>
</evidence>
<dbReference type="SMART" id="SM00387">
    <property type="entry name" value="HATPase_c"/>
    <property type="match status" value="1"/>
</dbReference>
<evidence type="ECO:0000259" key="17">
    <source>
        <dbReference type="PROSITE" id="PS50885"/>
    </source>
</evidence>
<keyword evidence="11 15" id="KW-1133">Transmembrane helix</keyword>
<dbReference type="Gene3D" id="3.30.565.10">
    <property type="entry name" value="Histidine kinase-like ATPase, C-terminal domain"/>
    <property type="match status" value="1"/>
</dbReference>
<dbReference type="SMART" id="SM00388">
    <property type="entry name" value="HisKA"/>
    <property type="match status" value="1"/>
</dbReference>
<protein>
    <recommendedName>
        <fullName evidence="3">histidine kinase</fullName>
        <ecNumber evidence="3">2.7.13.3</ecNumber>
    </recommendedName>
</protein>
<accession>A0A1T4MXT1</accession>
<gene>
    <name evidence="18" type="ORF">SAMN02745174_01377</name>
</gene>
<evidence type="ECO:0000256" key="2">
    <source>
        <dbReference type="ARBA" id="ARBA00004651"/>
    </source>
</evidence>
<dbReference type="FunFam" id="1.10.287.130:FF:000001">
    <property type="entry name" value="Two-component sensor histidine kinase"/>
    <property type="match status" value="1"/>
</dbReference>
<evidence type="ECO:0000256" key="5">
    <source>
        <dbReference type="ARBA" id="ARBA00022553"/>
    </source>
</evidence>
<keyword evidence="10" id="KW-0067">ATP-binding</keyword>
<dbReference type="Gene3D" id="1.10.287.130">
    <property type="match status" value="1"/>
</dbReference>
<keyword evidence="8" id="KW-0547">Nucleotide-binding</keyword>
<evidence type="ECO:0000313" key="19">
    <source>
        <dbReference type="Proteomes" id="UP000191153"/>
    </source>
</evidence>
<comment type="catalytic activity">
    <reaction evidence="1">
        <text>ATP + protein L-histidine = ADP + protein N-phospho-L-histidine.</text>
        <dbReference type="EC" id="2.7.13.3"/>
    </reaction>
</comment>
<dbReference type="CDD" id="cd00082">
    <property type="entry name" value="HisKA"/>
    <property type="match status" value="1"/>
</dbReference>
<feature type="coiled-coil region" evidence="14">
    <location>
        <begin position="46"/>
        <end position="73"/>
    </location>
</feature>
<dbReference type="Gene3D" id="6.10.340.10">
    <property type="match status" value="1"/>
</dbReference>
<evidence type="ECO:0000256" key="6">
    <source>
        <dbReference type="ARBA" id="ARBA00022679"/>
    </source>
</evidence>
<dbReference type="EMBL" id="FUWX01000009">
    <property type="protein sequence ID" value="SJZ71890.1"/>
    <property type="molecule type" value="Genomic_DNA"/>
</dbReference>
<evidence type="ECO:0000256" key="1">
    <source>
        <dbReference type="ARBA" id="ARBA00000085"/>
    </source>
</evidence>
<feature type="transmembrane region" description="Helical" evidence="15">
    <location>
        <begin position="12"/>
        <end position="33"/>
    </location>
</feature>
<dbReference type="PROSITE" id="PS50109">
    <property type="entry name" value="HIS_KIN"/>
    <property type="match status" value="1"/>
</dbReference>
<dbReference type="Pfam" id="PF00512">
    <property type="entry name" value="HisKA"/>
    <property type="match status" value="1"/>
</dbReference>
<evidence type="ECO:0000256" key="11">
    <source>
        <dbReference type="ARBA" id="ARBA00022989"/>
    </source>
</evidence>
<evidence type="ECO:0000256" key="13">
    <source>
        <dbReference type="ARBA" id="ARBA00023136"/>
    </source>
</evidence>
<keyword evidence="7 15" id="KW-0812">Transmembrane</keyword>
<evidence type="ECO:0000256" key="12">
    <source>
        <dbReference type="ARBA" id="ARBA00023012"/>
    </source>
</evidence>
<proteinExistence type="predicted"/>
<dbReference type="GO" id="GO:0005886">
    <property type="term" value="C:plasma membrane"/>
    <property type="evidence" value="ECO:0007669"/>
    <property type="project" value="UniProtKB-SubCell"/>
</dbReference>
<dbReference type="InterPro" id="IPR050398">
    <property type="entry name" value="HssS/ArlS-like"/>
</dbReference>
<feature type="transmembrane region" description="Helical" evidence="15">
    <location>
        <begin position="148"/>
        <end position="170"/>
    </location>
</feature>
<comment type="subcellular location">
    <subcellularLocation>
        <location evidence="2">Cell membrane</location>
        <topology evidence="2">Multi-pass membrane protein</topology>
    </subcellularLocation>
</comment>
<evidence type="ECO:0000256" key="9">
    <source>
        <dbReference type="ARBA" id="ARBA00022777"/>
    </source>
</evidence>
<dbReference type="STRING" id="180163.SAMN02745174_01377"/>
<feature type="domain" description="Histidine kinase" evidence="16">
    <location>
        <begin position="232"/>
        <end position="442"/>
    </location>
</feature>
<evidence type="ECO:0000259" key="16">
    <source>
        <dbReference type="PROSITE" id="PS50109"/>
    </source>
</evidence>
<keyword evidence="4" id="KW-1003">Cell membrane</keyword>
<keyword evidence="12" id="KW-0902">Two-component regulatory system</keyword>
<dbReference type="InterPro" id="IPR003660">
    <property type="entry name" value="HAMP_dom"/>
</dbReference>
<keyword evidence="13 15" id="KW-0472">Membrane</keyword>
<dbReference type="SUPFAM" id="SSF55874">
    <property type="entry name" value="ATPase domain of HSP90 chaperone/DNA topoisomerase II/histidine kinase"/>
    <property type="match status" value="1"/>
</dbReference>
<dbReference type="Pfam" id="PF02518">
    <property type="entry name" value="HATPase_c"/>
    <property type="match status" value="1"/>
</dbReference>
<evidence type="ECO:0000256" key="7">
    <source>
        <dbReference type="ARBA" id="ARBA00022692"/>
    </source>
</evidence>
<dbReference type="GO" id="GO:0005524">
    <property type="term" value="F:ATP binding"/>
    <property type="evidence" value="ECO:0007669"/>
    <property type="project" value="UniProtKB-KW"/>
</dbReference>
<keyword evidence="9 18" id="KW-0418">Kinase</keyword>
<keyword evidence="14" id="KW-0175">Coiled coil</keyword>
<dbReference type="PROSITE" id="PS50885">
    <property type="entry name" value="HAMP"/>
    <property type="match status" value="1"/>
</dbReference>